<reference evidence="1 2" key="1">
    <citation type="submission" date="2018-10" db="EMBL/GenBank/DDBJ databases">
        <title>Genome assembly for a Yunnan-Guizhou Plateau 3E fish, Anabarilius grahami (Regan), and its evolutionary and genetic applications.</title>
        <authorList>
            <person name="Jiang W."/>
        </authorList>
    </citation>
    <scope>NUCLEOTIDE SEQUENCE [LARGE SCALE GENOMIC DNA]</scope>
    <source>
        <strain evidence="1">AG-KIZ</strain>
        <tissue evidence="1">Muscle</tissue>
    </source>
</reference>
<name>A0A3N0YB13_ANAGA</name>
<comment type="caution">
    <text evidence="1">The sequence shown here is derived from an EMBL/GenBank/DDBJ whole genome shotgun (WGS) entry which is preliminary data.</text>
</comment>
<dbReference type="EMBL" id="RJVU01048406">
    <property type="protein sequence ID" value="ROL43274.1"/>
    <property type="molecule type" value="Genomic_DNA"/>
</dbReference>
<keyword evidence="2" id="KW-1185">Reference proteome</keyword>
<dbReference type="AlphaFoldDB" id="A0A3N0YB13"/>
<organism evidence="1 2">
    <name type="scientific">Anabarilius grahami</name>
    <name type="common">Kanglang fish</name>
    <name type="synonym">Barilius grahami</name>
    <dbReference type="NCBI Taxonomy" id="495550"/>
    <lineage>
        <taxon>Eukaryota</taxon>
        <taxon>Metazoa</taxon>
        <taxon>Chordata</taxon>
        <taxon>Craniata</taxon>
        <taxon>Vertebrata</taxon>
        <taxon>Euteleostomi</taxon>
        <taxon>Actinopterygii</taxon>
        <taxon>Neopterygii</taxon>
        <taxon>Teleostei</taxon>
        <taxon>Ostariophysi</taxon>
        <taxon>Cypriniformes</taxon>
        <taxon>Xenocyprididae</taxon>
        <taxon>Xenocypridinae</taxon>
        <taxon>Xenocypridinae incertae sedis</taxon>
        <taxon>Anabarilius</taxon>
    </lineage>
</organism>
<dbReference type="Proteomes" id="UP000281406">
    <property type="component" value="Unassembled WGS sequence"/>
</dbReference>
<evidence type="ECO:0000313" key="2">
    <source>
        <dbReference type="Proteomes" id="UP000281406"/>
    </source>
</evidence>
<proteinExistence type="predicted"/>
<gene>
    <name evidence="1" type="ORF">DPX16_17095</name>
</gene>
<evidence type="ECO:0000313" key="1">
    <source>
        <dbReference type="EMBL" id="ROL43274.1"/>
    </source>
</evidence>
<sequence>MIVVVKSSSVDMLGPLLFLFLSGHTTVFTVLDEWPKFNPKVIHCTSIHAAAQSLGKSGGNITGLECRPTYLEPHENVLDNAPIPARHTSSKPLMLAGLGVHNVAGPLVGSEVLRFTDILVPVSGLLQSSSYRLALNTRPHLLSEIPLYPSICCST</sequence>
<accession>A0A3N0YB13</accession>
<protein>
    <submittedName>
        <fullName evidence="1">Uncharacterized protein</fullName>
    </submittedName>
</protein>